<dbReference type="PANTHER" id="PTHR47495:SF1">
    <property type="entry name" value="BLL3820 PROTEIN"/>
    <property type="match status" value="1"/>
</dbReference>
<sequence length="658" mass="70477">MRTALPVLLAEELDVNFDTVRVETLPYDAASAGQFNTWASASVRGAWTSLRKAGATARAMLVEAAAQQWGIPVHRVRTANGVAINLDTNATLPYGALADAASRLPIPAEVQYKNPAEYRFIGKSVTRQRVREKINGAETFGIDVALPGMLVAMVVRSPTFHGKVKSFDDGAVRALGAGIVAVLEVKQMPGCDNRNGVAIVATSTWLAMQGQNLLKVQWEGEPPAYADNAALARGMREAIADSMPAATFDANGKSKAFVPSEGALLTAEYELPYLHQATMETPNCVASWQDGKYEVWGGFQAPSFFASALAKAFEVDRSAVFVHLLPMGGGFGRKEKVDNAAEAMQLAKALGKPVKLLFSRPDDVANSFYRPATVHRLAARAAKGGIDVWRHQAAVTSFPAKAIMSPQHLSGGLSNDLIYPVGDYQTAVYPVISPLPVGSWRAISYSQNVFVVESFIDELARQQKVDPLRFRLQLLRQGGDEDSPSSHRVRMAAVLARCGDAIGWGRAAKKGRHRGIACCVYTHTHAYTAHAFEVSVVKGSVKIHRVVCVTDCGIVVDPSGFRAQIEGSLVWGLSAVLTGEITFKDGAVTQQNFADYEVLRMHQLPPLELIVIDSNEPPAGAGEPAVPSVAPALCNAIAAATGRPVRKLPLAAVGFTLA</sequence>
<feature type="domain" description="Aldehyde oxidase/xanthine dehydrogenase a/b hammerhead" evidence="1">
    <location>
        <begin position="135"/>
        <end position="222"/>
    </location>
</feature>
<dbReference type="InterPro" id="IPR037165">
    <property type="entry name" value="AldOxase/xan_DH_Mopterin-bd_sf"/>
</dbReference>
<dbReference type="PANTHER" id="PTHR47495">
    <property type="entry name" value="ALDEHYDE DEHYDROGENASE"/>
    <property type="match status" value="1"/>
</dbReference>
<dbReference type="InterPro" id="IPR052516">
    <property type="entry name" value="N-heterocyclic_Hydroxylase"/>
</dbReference>
<dbReference type="OrthoDB" id="9767994at2"/>
<dbReference type="AlphaFoldDB" id="A0A4P6L402"/>
<reference evidence="2 3" key="1">
    <citation type="submission" date="2019-02" db="EMBL/GenBank/DDBJ databases">
        <title>Draft Genome Sequences of Six Type Strains of the Genus Massilia.</title>
        <authorList>
            <person name="Miess H."/>
            <person name="Frediansyhah A."/>
            <person name="Gross H."/>
        </authorList>
    </citation>
    <scope>NUCLEOTIDE SEQUENCE [LARGE SCALE GENOMIC DNA]</scope>
    <source>
        <strain evidence="2 3">DSM 17473</strain>
    </source>
</reference>
<organism evidence="2 3">
    <name type="scientific">Pseudoduganella lutea</name>
    <dbReference type="NCBI Taxonomy" id="321985"/>
    <lineage>
        <taxon>Bacteria</taxon>
        <taxon>Pseudomonadati</taxon>
        <taxon>Pseudomonadota</taxon>
        <taxon>Betaproteobacteria</taxon>
        <taxon>Burkholderiales</taxon>
        <taxon>Oxalobacteraceae</taxon>
        <taxon>Telluria group</taxon>
        <taxon>Pseudoduganella</taxon>
    </lineage>
</organism>
<evidence type="ECO:0000259" key="1">
    <source>
        <dbReference type="SMART" id="SM01008"/>
    </source>
</evidence>
<dbReference type="Pfam" id="PF20256">
    <property type="entry name" value="MoCoBD_2"/>
    <property type="match status" value="2"/>
</dbReference>
<dbReference type="InterPro" id="IPR008274">
    <property type="entry name" value="AldOxase/xan_DH_MoCoBD1"/>
</dbReference>
<proteinExistence type="predicted"/>
<dbReference type="SUPFAM" id="SSF56003">
    <property type="entry name" value="Molybdenum cofactor-binding domain"/>
    <property type="match status" value="2"/>
</dbReference>
<dbReference type="RefSeq" id="WP_130189504.1">
    <property type="nucleotide sequence ID" value="NZ_CP035913.1"/>
</dbReference>
<dbReference type="GO" id="GO:0016491">
    <property type="term" value="F:oxidoreductase activity"/>
    <property type="evidence" value="ECO:0007669"/>
    <property type="project" value="InterPro"/>
</dbReference>
<dbReference type="KEGG" id="plue:EWM63_28335"/>
<dbReference type="SMART" id="SM01008">
    <property type="entry name" value="Ald_Xan_dh_C"/>
    <property type="match status" value="1"/>
</dbReference>
<accession>A0A4P6L402</accession>
<dbReference type="Gene3D" id="3.30.365.10">
    <property type="entry name" value="Aldehyde oxidase/xanthine dehydrogenase, molybdopterin binding domain"/>
    <property type="match status" value="3"/>
</dbReference>
<gene>
    <name evidence="2" type="ORF">EWM63_28335</name>
</gene>
<name>A0A4P6L402_9BURK</name>
<dbReference type="Pfam" id="PF02738">
    <property type="entry name" value="MoCoBD_1"/>
    <property type="match status" value="1"/>
</dbReference>
<keyword evidence="3" id="KW-1185">Reference proteome</keyword>
<evidence type="ECO:0000313" key="2">
    <source>
        <dbReference type="EMBL" id="QBE66396.1"/>
    </source>
</evidence>
<dbReference type="Gene3D" id="3.90.1170.50">
    <property type="entry name" value="Aldehyde oxidase/xanthine dehydrogenase, a/b hammerhead"/>
    <property type="match status" value="1"/>
</dbReference>
<dbReference type="InterPro" id="IPR000674">
    <property type="entry name" value="Ald_Oxase/Xan_DH_a/b"/>
</dbReference>
<dbReference type="Proteomes" id="UP000290637">
    <property type="component" value="Chromosome"/>
</dbReference>
<dbReference type="InterPro" id="IPR046867">
    <property type="entry name" value="AldOxase/xan_DH_MoCoBD2"/>
</dbReference>
<evidence type="ECO:0000313" key="3">
    <source>
        <dbReference type="Proteomes" id="UP000290637"/>
    </source>
</evidence>
<protein>
    <submittedName>
        <fullName evidence="2">Xanthine dehydrogenase family protein molybdopterin-binding subunit</fullName>
    </submittedName>
</protein>
<dbReference type="EMBL" id="CP035913">
    <property type="protein sequence ID" value="QBE66396.1"/>
    <property type="molecule type" value="Genomic_DNA"/>
</dbReference>